<keyword evidence="3" id="KW-1185">Reference proteome</keyword>
<keyword evidence="1" id="KW-0472">Membrane</keyword>
<evidence type="ECO:0000313" key="2">
    <source>
        <dbReference type="EMBL" id="TRD10920.1"/>
    </source>
</evidence>
<accession>A0A547P9W2</accession>
<reference evidence="2 3" key="1">
    <citation type="submission" date="2019-06" db="EMBL/GenBank/DDBJ databases">
        <title>Erythrobacter insulae sp. nov., isolated from a tidal flat.</title>
        <authorList>
            <person name="Yoon J.-H."/>
        </authorList>
    </citation>
    <scope>NUCLEOTIDE SEQUENCE [LARGE SCALE GENOMIC DNA]</scope>
    <source>
        <strain evidence="2 3">JBTF-M21</strain>
    </source>
</reference>
<dbReference type="OrthoDB" id="2666246at2"/>
<feature type="transmembrane region" description="Helical" evidence="1">
    <location>
        <begin position="109"/>
        <end position="125"/>
    </location>
</feature>
<dbReference type="RefSeq" id="WP_142787182.1">
    <property type="nucleotide sequence ID" value="NZ_VHJK01000001.1"/>
</dbReference>
<organism evidence="2 3">
    <name type="scientific">Erythrobacter insulae</name>
    <dbReference type="NCBI Taxonomy" id="2584124"/>
    <lineage>
        <taxon>Bacteria</taxon>
        <taxon>Pseudomonadati</taxon>
        <taxon>Pseudomonadota</taxon>
        <taxon>Alphaproteobacteria</taxon>
        <taxon>Sphingomonadales</taxon>
        <taxon>Erythrobacteraceae</taxon>
        <taxon>Erythrobacter/Porphyrobacter group</taxon>
        <taxon>Erythrobacter</taxon>
    </lineage>
</organism>
<name>A0A547P9W2_9SPHN</name>
<keyword evidence="1" id="KW-0812">Transmembrane</keyword>
<sequence>MDWQDIALIAAGMIGSTVAIIHGVLVRRLMIRPLQHGFLADERTAPPVKKLVPLLLDFSAYNWLVGGIALIVAAIWLGQEQKAVAAVLVGSSYLYAAIGNFWGTRGRHFGWMLHAAALGLILFGIL</sequence>
<proteinExistence type="predicted"/>
<keyword evidence="1" id="KW-1133">Transmembrane helix</keyword>
<feature type="transmembrane region" description="Helical" evidence="1">
    <location>
        <begin position="6"/>
        <end position="30"/>
    </location>
</feature>
<comment type="caution">
    <text evidence="2">The sequence shown here is derived from an EMBL/GenBank/DDBJ whole genome shotgun (WGS) entry which is preliminary data.</text>
</comment>
<feature type="transmembrane region" description="Helical" evidence="1">
    <location>
        <begin position="83"/>
        <end position="102"/>
    </location>
</feature>
<feature type="transmembrane region" description="Helical" evidence="1">
    <location>
        <begin position="51"/>
        <end position="77"/>
    </location>
</feature>
<evidence type="ECO:0000313" key="3">
    <source>
        <dbReference type="Proteomes" id="UP000316343"/>
    </source>
</evidence>
<gene>
    <name evidence="2" type="ORF">FGU71_02965</name>
</gene>
<dbReference type="EMBL" id="VHJK01000001">
    <property type="protein sequence ID" value="TRD10920.1"/>
    <property type="molecule type" value="Genomic_DNA"/>
</dbReference>
<evidence type="ECO:0000256" key="1">
    <source>
        <dbReference type="SAM" id="Phobius"/>
    </source>
</evidence>
<protein>
    <submittedName>
        <fullName evidence="2">Uncharacterized protein</fullName>
    </submittedName>
</protein>
<dbReference type="Proteomes" id="UP000316343">
    <property type="component" value="Unassembled WGS sequence"/>
</dbReference>
<dbReference type="AlphaFoldDB" id="A0A547P9W2"/>